<evidence type="ECO:0000313" key="2">
    <source>
        <dbReference type="EMBL" id="KAJ0203106.1"/>
    </source>
</evidence>
<dbReference type="AlphaFoldDB" id="A0A9R1X893"/>
<dbReference type="InterPro" id="IPR015943">
    <property type="entry name" value="WD40/YVTN_repeat-like_dom_sf"/>
</dbReference>
<dbReference type="GO" id="GO:0097361">
    <property type="term" value="C:cytosolic [4Fe-4S] assembly targeting complex"/>
    <property type="evidence" value="ECO:0000318"/>
    <property type="project" value="GO_Central"/>
</dbReference>
<gene>
    <name evidence="2" type="ORF">LSAT_V11C500251370</name>
</gene>
<dbReference type="InterPro" id="IPR036322">
    <property type="entry name" value="WD40_repeat_dom_sf"/>
</dbReference>
<name>A0A9R1X893_LACSA</name>
<accession>A0A9R1X893</accession>
<dbReference type="PROSITE" id="PS50082">
    <property type="entry name" value="WD_REPEATS_2"/>
    <property type="match status" value="1"/>
</dbReference>
<dbReference type="Gene3D" id="2.130.10.10">
    <property type="entry name" value="YVTN repeat-like/Quinoprotein amine dehydrogenase"/>
    <property type="match status" value="1"/>
</dbReference>
<dbReference type="SUPFAM" id="SSF50978">
    <property type="entry name" value="WD40 repeat-like"/>
    <property type="match status" value="1"/>
</dbReference>
<dbReference type="PANTHER" id="PTHR19920">
    <property type="entry name" value="WD40 PROTEIN CIAO1"/>
    <property type="match status" value="1"/>
</dbReference>
<sequence>MLGMEILILVCFRFPIDKSKNTETKNCNFAPLASRFHLVITFENSALETQFEAAWHSGNWDFSLLSMETNSLKPIQQIRKSRFNERLHRFMEVTLNVLSPFGKLCAWLPSGHENEVKSVSWNASGSLLATCSREKCVWIWEVLPGNEYNYVSVLHGHKQGVKMVQWHLTVDVLFSCSYYKTFKVWVDNGDTDA</sequence>
<organism evidence="2 3">
    <name type="scientific">Lactuca sativa</name>
    <name type="common">Garden lettuce</name>
    <dbReference type="NCBI Taxonomy" id="4236"/>
    <lineage>
        <taxon>Eukaryota</taxon>
        <taxon>Viridiplantae</taxon>
        <taxon>Streptophyta</taxon>
        <taxon>Embryophyta</taxon>
        <taxon>Tracheophyta</taxon>
        <taxon>Spermatophyta</taxon>
        <taxon>Magnoliopsida</taxon>
        <taxon>eudicotyledons</taxon>
        <taxon>Gunneridae</taxon>
        <taxon>Pentapetalae</taxon>
        <taxon>asterids</taxon>
        <taxon>campanulids</taxon>
        <taxon>Asterales</taxon>
        <taxon>Asteraceae</taxon>
        <taxon>Cichorioideae</taxon>
        <taxon>Cichorieae</taxon>
        <taxon>Lactucinae</taxon>
        <taxon>Lactuca</taxon>
    </lineage>
</organism>
<reference evidence="2 3" key="1">
    <citation type="journal article" date="2017" name="Nat. Commun.">
        <title>Genome assembly with in vitro proximity ligation data and whole-genome triplication in lettuce.</title>
        <authorList>
            <person name="Reyes-Chin-Wo S."/>
            <person name="Wang Z."/>
            <person name="Yang X."/>
            <person name="Kozik A."/>
            <person name="Arikit S."/>
            <person name="Song C."/>
            <person name="Xia L."/>
            <person name="Froenicke L."/>
            <person name="Lavelle D.O."/>
            <person name="Truco M.J."/>
            <person name="Xia R."/>
            <person name="Zhu S."/>
            <person name="Xu C."/>
            <person name="Xu H."/>
            <person name="Xu X."/>
            <person name="Cox K."/>
            <person name="Korf I."/>
            <person name="Meyers B.C."/>
            <person name="Michelmore R.W."/>
        </authorList>
    </citation>
    <scope>NUCLEOTIDE SEQUENCE [LARGE SCALE GENOMIC DNA]</scope>
    <source>
        <strain evidence="3">cv. Salinas</strain>
        <tissue evidence="2">Seedlings</tissue>
    </source>
</reference>
<dbReference type="PANTHER" id="PTHR19920:SF4">
    <property type="entry name" value="CYTOSOLIC IRON-SULFUR PROTEIN ASSEMBLY PROTEIN CIAO1 HOMOLOG-RELATED"/>
    <property type="match status" value="1"/>
</dbReference>
<dbReference type="Pfam" id="PF00400">
    <property type="entry name" value="WD40"/>
    <property type="match status" value="2"/>
</dbReference>
<evidence type="ECO:0000256" key="1">
    <source>
        <dbReference type="PROSITE-ProRule" id="PRU00221"/>
    </source>
</evidence>
<proteinExistence type="predicted"/>
<dbReference type="EMBL" id="NBSK02000005">
    <property type="protein sequence ID" value="KAJ0203106.1"/>
    <property type="molecule type" value="Genomic_DNA"/>
</dbReference>
<protein>
    <recommendedName>
        <fullName evidence="4">Anaphase-promoting complex subunit 4 WD40 domain-containing protein</fullName>
    </recommendedName>
</protein>
<dbReference type="PROSITE" id="PS50294">
    <property type="entry name" value="WD_REPEATS_REGION"/>
    <property type="match status" value="1"/>
</dbReference>
<evidence type="ECO:0008006" key="4">
    <source>
        <dbReference type="Google" id="ProtNLM"/>
    </source>
</evidence>
<keyword evidence="3" id="KW-1185">Reference proteome</keyword>
<comment type="caution">
    <text evidence="2">The sequence shown here is derived from an EMBL/GenBank/DDBJ whole genome shotgun (WGS) entry which is preliminary data.</text>
</comment>
<dbReference type="InterPro" id="IPR001680">
    <property type="entry name" value="WD40_rpt"/>
</dbReference>
<dbReference type="SMART" id="SM00320">
    <property type="entry name" value="WD40"/>
    <property type="match status" value="2"/>
</dbReference>
<keyword evidence="1" id="KW-0853">WD repeat</keyword>
<dbReference type="GO" id="GO:0016226">
    <property type="term" value="P:iron-sulfur cluster assembly"/>
    <property type="evidence" value="ECO:0000318"/>
    <property type="project" value="GO_Central"/>
</dbReference>
<evidence type="ECO:0000313" key="3">
    <source>
        <dbReference type="Proteomes" id="UP000235145"/>
    </source>
</evidence>
<feature type="repeat" description="WD" evidence="1">
    <location>
        <begin position="109"/>
        <end position="142"/>
    </location>
</feature>
<dbReference type="Proteomes" id="UP000235145">
    <property type="component" value="Unassembled WGS sequence"/>
</dbReference>